<evidence type="ECO:0000256" key="5">
    <source>
        <dbReference type="ARBA" id="ARBA00022801"/>
    </source>
</evidence>
<dbReference type="InterPro" id="IPR051607">
    <property type="entry name" value="Metallo-dep_hydrolases"/>
</dbReference>
<sequence>MMFSNTVKAIRGALLDIQQVVTNPEQLEDSLRYVSDGLLIIDQGKVAWHGRWEDGKDMLPEGLRICDYRGKLVVPGFVDTHIHYPQMEIIGAYGEQLLEWLNTYVFPTEQKYGNKRYASEMSGLFVNELLKNGTTTAMVFCSVHPESVDALFEECDRRNMRMIAGKVMMDRNAPDALLDTPESSYQDSRRLLKKWHKRNRLLYAITPRFAPTSSPEQLEKAMALREEFPDAYVQTHLSENLNEIEWVKSLYPEHDCYLDVYNHYRLTGERSVYAHCVHLTDQEWKVMEETGSSVAFCPTSNMYLGSGLFNYRRAADNGVRVGMATDVGAGTSFNMFETLNEAYKVVQLQKEKLPAIEGFYRATLGGAHSLYLDDCIGNFNVGKEADFVVLDPVATQVQQLRWDNSKALDEKLFVLMTLGDDRNIYRTYVDGRLVYSSTR</sequence>
<comment type="function">
    <text evidence="8">Catalyzes the hydrolytic deamination of guanine, producing xanthine and ammonia.</text>
</comment>
<keyword evidence="11" id="KW-1185">Reference proteome</keyword>
<comment type="caution">
    <text evidence="10">The sequence shown here is derived from an EMBL/GenBank/DDBJ whole genome shotgun (WGS) entry which is preliminary data.</text>
</comment>
<dbReference type="GO" id="GO:0008270">
    <property type="term" value="F:zinc ion binding"/>
    <property type="evidence" value="ECO:0007669"/>
    <property type="project" value="UniProtKB-UniRule"/>
</dbReference>
<organism evidence="10 11">
    <name type="scientific">Endozoicomonas elysicola</name>
    <dbReference type="NCBI Taxonomy" id="305900"/>
    <lineage>
        <taxon>Bacteria</taxon>
        <taxon>Pseudomonadati</taxon>
        <taxon>Pseudomonadota</taxon>
        <taxon>Gammaproteobacteria</taxon>
        <taxon>Oceanospirillales</taxon>
        <taxon>Endozoicomonadaceae</taxon>
        <taxon>Endozoicomonas</taxon>
    </lineage>
</organism>
<dbReference type="InterPro" id="IPR011059">
    <property type="entry name" value="Metal-dep_hydrolase_composite"/>
</dbReference>
<dbReference type="eggNOG" id="COG0402">
    <property type="taxonomic scope" value="Bacteria"/>
</dbReference>
<evidence type="ECO:0000256" key="6">
    <source>
        <dbReference type="ARBA" id="ARBA00022833"/>
    </source>
</evidence>
<dbReference type="InterPro" id="IPR032466">
    <property type="entry name" value="Metal_Hydrolase"/>
</dbReference>
<accession>A0A081KGT7</accession>
<name>A0A081KGT7_9GAMM</name>
<dbReference type="SUPFAM" id="SSF51338">
    <property type="entry name" value="Composite domain of metallo-dependent hydrolases"/>
    <property type="match status" value="1"/>
</dbReference>
<dbReference type="PANTHER" id="PTHR11271">
    <property type="entry name" value="GUANINE DEAMINASE"/>
    <property type="match status" value="1"/>
</dbReference>
<evidence type="ECO:0000256" key="2">
    <source>
        <dbReference type="ARBA" id="ARBA00006745"/>
    </source>
</evidence>
<evidence type="ECO:0000256" key="8">
    <source>
        <dbReference type="RuleBase" id="RU366009"/>
    </source>
</evidence>
<evidence type="ECO:0000256" key="7">
    <source>
        <dbReference type="NCBIfam" id="TIGR02967"/>
    </source>
</evidence>
<dbReference type="EMBL" id="JOJP01000001">
    <property type="protein sequence ID" value="KEI73363.1"/>
    <property type="molecule type" value="Genomic_DNA"/>
</dbReference>
<dbReference type="Proteomes" id="UP000027997">
    <property type="component" value="Unassembled WGS sequence"/>
</dbReference>
<comment type="catalytic activity">
    <reaction evidence="8">
        <text>guanine + H2O + H(+) = xanthine + NH4(+)</text>
        <dbReference type="Rhea" id="RHEA:14665"/>
        <dbReference type="ChEBI" id="CHEBI:15377"/>
        <dbReference type="ChEBI" id="CHEBI:15378"/>
        <dbReference type="ChEBI" id="CHEBI:16235"/>
        <dbReference type="ChEBI" id="CHEBI:17712"/>
        <dbReference type="ChEBI" id="CHEBI:28938"/>
        <dbReference type="EC" id="3.5.4.3"/>
    </reaction>
</comment>
<comment type="similarity">
    <text evidence="2 8">Belongs to the metallo-dependent hydrolases superfamily. ATZ/TRZ family.</text>
</comment>
<evidence type="ECO:0000256" key="4">
    <source>
        <dbReference type="ARBA" id="ARBA00022723"/>
    </source>
</evidence>
<keyword evidence="4 8" id="KW-0479">Metal-binding</keyword>
<dbReference type="PANTHER" id="PTHR11271:SF6">
    <property type="entry name" value="GUANINE DEAMINASE"/>
    <property type="match status" value="1"/>
</dbReference>
<dbReference type="Pfam" id="PF01979">
    <property type="entry name" value="Amidohydro_1"/>
    <property type="match status" value="1"/>
</dbReference>
<feature type="domain" description="Amidohydrolase-related" evidence="9">
    <location>
        <begin position="72"/>
        <end position="434"/>
    </location>
</feature>
<dbReference type="STRING" id="305900.GV64_23930"/>
<dbReference type="SUPFAM" id="SSF51556">
    <property type="entry name" value="Metallo-dependent hydrolases"/>
    <property type="match status" value="1"/>
</dbReference>
<gene>
    <name evidence="10" type="ORF">GV64_23930</name>
</gene>
<protein>
    <recommendedName>
        <fullName evidence="3 7">Guanine deaminase</fullName>
        <shortName evidence="8">Guanase</shortName>
        <ecNumber evidence="3 7">3.5.4.3</ecNumber>
    </recommendedName>
    <alternativeName>
        <fullName evidence="8">Guanine aminohydrolase</fullName>
    </alternativeName>
</protein>
<dbReference type="RefSeq" id="WP_020581905.1">
    <property type="nucleotide sequence ID" value="NZ_JOJP01000001.1"/>
</dbReference>
<dbReference type="AlphaFoldDB" id="A0A081KGT7"/>
<dbReference type="GO" id="GO:0006147">
    <property type="term" value="P:guanine catabolic process"/>
    <property type="evidence" value="ECO:0007669"/>
    <property type="project" value="UniProtKB-UniRule"/>
</dbReference>
<dbReference type="InterPro" id="IPR014311">
    <property type="entry name" value="Guanine_deaminase"/>
</dbReference>
<dbReference type="Gene3D" id="2.30.40.10">
    <property type="entry name" value="Urease, subunit C, domain 1"/>
    <property type="match status" value="1"/>
</dbReference>
<evidence type="ECO:0000313" key="11">
    <source>
        <dbReference type="Proteomes" id="UP000027997"/>
    </source>
</evidence>
<keyword evidence="6 8" id="KW-0862">Zinc</keyword>
<evidence type="ECO:0000313" key="10">
    <source>
        <dbReference type="EMBL" id="KEI73363.1"/>
    </source>
</evidence>
<dbReference type="FunFam" id="3.20.20.140:FF:000022">
    <property type="entry name" value="Guanine deaminase"/>
    <property type="match status" value="1"/>
</dbReference>
<dbReference type="NCBIfam" id="NF006679">
    <property type="entry name" value="PRK09228.1"/>
    <property type="match status" value="1"/>
</dbReference>
<dbReference type="InterPro" id="IPR006680">
    <property type="entry name" value="Amidohydro-rel"/>
</dbReference>
<dbReference type="UniPathway" id="UPA00603">
    <property type="reaction ID" value="UER00660"/>
</dbReference>
<proteinExistence type="inferred from homology"/>
<keyword evidence="5 8" id="KW-0378">Hydrolase</keyword>
<reference evidence="10 11" key="1">
    <citation type="submission" date="2014-06" db="EMBL/GenBank/DDBJ databases">
        <title>Whole Genome Sequences of Three Symbiotic Endozoicomonas Bacteria.</title>
        <authorList>
            <person name="Neave M.J."/>
            <person name="Apprill A."/>
            <person name="Voolstra C.R."/>
        </authorList>
    </citation>
    <scope>NUCLEOTIDE SEQUENCE [LARGE SCALE GENOMIC DNA]</scope>
    <source>
        <strain evidence="10 11">DSM 22380</strain>
    </source>
</reference>
<dbReference type="Gene3D" id="3.20.20.140">
    <property type="entry name" value="Metal-dependent hydrolases"/>
    <property type="match status" value="1"/>
</dbReference>
<evidence type="ECO:0000259" key="9">
    <source>
        <dbReference type="Pfam" id="PF01979"/>
    </source>
</evidence>
<dbReference type="NCBIfam" id="TIGR02967">
    <property type="entry name" value="guan_deamin"/>
    <property type="match status" value="1"/>
</dbReference>
<comment type="cofactor">
    <cofactor evidence="8">
        <name>Zn(2+)</name>
        <dbReference type="ChEBI" id="CHEBI:29105"/>
    </cofactor>
    <text evidence="8">Binds 1 zinc ion per subunit.</text>
</comment>
<evidence type="ECO:0000256" key="3">
    <source>
        <dbReference type="ARBA" id="ARBA00012781"/>
    </source>
</evidence>
<dbReference type="CDD" id="cd01303">
    <property type="entry name" value="GDEase"/>
    <property type="match status" value="1"/>
</dbReference>
<comment type="pathway">
    <text evidence="1 8">Purine metabolism; guanine degradation; xanthine from guanine: step 1/1.</text>
</comment>
<dbReference type="GO" id="GO:0005829">
    <property type="term" value="C:cytosol"/>
    <property type="evidence" value="ECO:0007669"/>
    <property type="project" value="TreeGrafter"/>
</dbReference>
<evidence type="ECO:0000256" key="1">
    <source>
        <dbReference type="ARBA" id="ARBA00004984"/>
    </source>
</evidence>
<dbReference type="GO" id="GO:0008892">
    <property type="term" value="F:guanine deaminase activity"/>
    <property type="evidence" value="ECO:0007669"/>
    <property type="project" value="UniProtKB-UniRule"/>
</dbReference>
<dbReference type="EC" id="3.5.4.3" evidence="3 7"/>